<dbReference type="KEGG" id="caul:KCG34_08570"/>
<dbReference type="Proteomes" id="UP000676409">
    <property type="component" value="Chromosome"/>
</dbReference>
<dbReference type="InterPro" id="IPR006016">
    <property type="entry name" value="UspA"/>
</dbReference>
<organism evidence="3 4">
    <name type="scientific">Phenylobacterium montanum</name>
    <dbReference type="NCBI Taxonomy" id="2823693"/>
    <lineage>
        <taxon>Bacteria</taxon>
        <taxon>Pseudomonadati</taxon>
        <taxon>Pseudomonadota</taxon>
        <taxon>Alphaproteobacteria</taxon>
        <taxon>Caulobacterales</taxon>
        <taxon>Caulobacteraceae</taxon>
        <taxon>Phenylobacterium</taxon>
    </lineage>
</organism>
<dbReference type="SUPFAM" id="SSF52402">
    <property type="entry name" value="Adenine nucleotide alpha hydrolases-like"/>
    <property type="match status" value="2"/>
</dbReference>
<protein>
    <submittedName>
        <fullName evidence="3">Universal stress protein</fullName>
    </submittedName>
</protein>
<evidence type="ECO:0000259" key="2">
    <source>
        <dbReference type="Pfam" id="PF00582"/>
    </source>
</evidence>
<dbReference type="EMBL" id="CP073078">
    <property type="protein sequence ID" value="QUD89902.1"/>
    <property type="molecule type" value="Genomic_DNA"/>
</dbReference>
<dbReference type="Pfam" id="PF00582">
    <property type="entry name" value="Usp"/>
    <property type="match status" value="1"/>
</dbReference>
<evidence type="ECO:0000256" key="1">
    <source>
        <dbReference type="ARBA" id="ARBA00008791"/>
    </source>
</evidence>
<name>A0A975G3I4_9CAUL</name>
<comment type="similarity">
    <text evidence="1">Belongs to the universal stress protein A family.</text>
</comment>
<dbReference type="RefSeq" id="WP_211939953.1">
    <property type="nucleotide sequence ID" value="NZ_CP073078.1"/>
</dbReference>
<dbReference type="AlphaFoldDB" id="A0A975G3I4"/>
<evidence type="ECO:0000313" key="4">
    <source>
        <dbReference type="Proteomes" id="UP000676409"/>
    </source>
</evidence>
<accession>A0A975G3I4</accession>
<dbReference type="Gene3D" id="3.40.50.12370">
    <property type="match status" value="1"/>
</dbReference>
<dbReference type="PRINTS" id="PR01438">
    <property type="entry name" value="UNVRSLSTRESS"/>
</dbReference>
<gene>
    <name evidence="3" type="ORF">KCG34_08570</name>
</gene>
<feature type="domain" description="UspA" evidence="2">
    <location>
        <begin position="155"/>
        <end position="277"/>
    </location>
</feature>
<keyword evidence="4" id="KW-1185">Reference proteome</keyword>
<proteinExistence type="inferred from homology"/>
<dbReference type="CDD" id="cd00293">
    <property type="entry name" value="USP-like"/>
    <property type="match status" value="1"/>
</dbReference>
<sequence length="279" mass="29046">MDLKDLILFLEAGAPCEARIGLAVGLAEQFGASLTTLLAPLEPPVAIPDGFAIGPLGVSEVLERREAEAAQAMTLVRDALDAALSGRDIRHAELETLAGETPQGLGQRARCHDLAILRRPQAHDLAGHALAEAVALASGAPCLLVPDAPAPRVPFSRIMIGWNGSREAKRALQDALPLLQRASFVRLLAVGGESGTLPDRASREDITKLLALHGVAAGFERIDARGEDAGAAMLGACAALKADLLIMGAYGHSRTKELVLGGATRTVLAKASLPVLLSH</sequence>
<reference evidence="3" key="1">
    <citation type="submission" date="2021-04" db="EMBL/GenBank/DDBJ databases">
        <title>The complete genome sequence of Caulobacter sp. S6.</title>
        <authorList>
            <person name="Tang Y."/>
            <person name="Ouyang W."/>
            <person name="Liu Q."/>
            <person name="Huang B."/>
            <person name="Guo Z."/>
            <person name="Lei P."/>
        </authorList>
    </citation>
    <scope>NUCLEOTIDE SEQUENCE</scope>
    <source>
        <strain evidence="3">S6</strain>
    </source>
</reference>
<dbReference type="InterPro" id="IPR006015">
    <property type="entry name" value="Universal_stress_UspA"/>
</dbReference>
<evidence type="ECO:0000313" key="3">
    <source>
        <dbReference type="EMBL" id="QUD89902.1"/>
    </source>
</evidence>